<dbReference type="NCBIfam" id="TIGR02937">
    <property type="entry name" value="sigma70-ECF"/>
    <property type="match status" value="1"/>
</dbReference>
<dbReference type="SUPFAM" id="SSF88946">
    <property type="entry name" value="Sigma2 domain of RNA polymerase sigma factors"/>
    <property type="match status" value="1"/>
</dbReference>
<evidence type="ECO:0000256" key="3">
    <source>
        <dbReference type="ARBA" id="ARBA00023125"/>
    </source>
</evidence>
<dbReference type="InterPro" id="IPR000943">
    <property type="entry name" value="RNA_pol_sigma70"/>
</dbReference>
<dbReference type="InterPro" id="IPR007624">
    <property type="entry name" value="RNA_pol_sigma70_r3"/>
</dbReference>
<dbReference type="InterPro" id="IPR012845">
    <property type="entry name" value="RNA_pol_sigma_FliA_WhiG"/>
</dbReference>
<dbReference type="Proteomes" id="UP001596091">
    <property type="component" value="Unassembled WGS sequence"/>
</dbReference>
<feature type="domain" description="RNA polymerase sigma-70 region 4" evidence="7">
    <location>
        <begin position="191"/>
        <end position="239"/>
    </location>
</feature>
<evidence type="ECO:0000259" key="5">
    <source>
        <dbReference type="Pfam" id="PF04539"/>
    </source>
</evidence>
<dbReference type="EMBL" id="JBHSPH010000020">
    <property type="protein sequence ID" value="MFC5865536.1"/>
    <property type="molecule type" value="Genomic_DNA"/>
</dbReference>
<evidence type="ECO:0000313" key="9">
    <source>
        <dbReference type="Proteomes" id="UP001596091"/>
    </source>
</evidence>
<accession>A0ABW1EMR3</accession>
<dbReference type="InterPro" id="IPR013324">
    <property type="entry name" value="RNA_pol_sigma_r3/r4-like"/>
</dbReference>
<dbReference type="RefSeq" id="WP_263341750.1">
    <property type="nucleotide sequence ID" value="NZ_JAGSYH010000008.1"/>
</dbReference>
<dbReference type="PANTHER" id="PTHR30385">
    <property type="entry name" value="SIGMA FACTOR F FLAGELLAR"/>
    <property type="match status" value="1"/>
</dbReference>
<evidence type="ECO:0000256" key="2">
    <source>
        <dbReference type="ARBA" id="ARBA00023082"/>
    </source>
</evidence>
<evidence type="ECO:0000259" key="6">
    <source>
        <dbReference type="Pfam" id="PF04542"/>
    </source>
</evidence>
<dbReference type="InterPro" id="IPR013325">
    <property type="entry name" value="RNA_pol_sigma_r2"/>
</dbReference>
<dbReference type="NCBIfam" id="TIGR02479">
    <property type="entry name" value="FliA_WhiG"/>
    <property type="match status" value="1"/>
</dbReference>
<gene>
    <name evidence="8" type="ORF">ACFPT7_24740</name>
</gene>
<keyword evidence="3" id="KW-0238">DNA-binding</keyword>
<name>A0ABW1EMR3_9BACT</name>
<keyword evidence="1" id="KW-0805">Transcription regulation</keyword>
<keyword evidence="4" id="KW-0804">Transcription</keyword>
<reference evidence="9" key="1">
    <citation type="journal article" date="2019" name="Int. J. Syst. Evol. Microbiol.">
        <title>The Global Catalogue of Microorganisms (GCM) 10K type strain sequencing project: providing services to taxonomists for standard genome sequencing and annotation.</title>
        <authorList>
            <consortium name="The Broad Institute Genomics Platform"/>
            <consortium name="The Broad Institute Genome Sequencing Center for Infectious Disease"/>
            <person name="Wu L."/>
            <person name="Ma J."/>
        </authorList>
    </citation>
    <scope>NUCLEOTIDE SEQUENCE [LARGE SCALE GENOMIC DNA]</scope>
    <source>
        <strain evidence="9">JCM 4087</strain>
    </source>
</reference>
<comment type="caution">
    <text evidence="8">The sequence shown here is derived from an EMBL/GenBank/DDBJ whole genome shotgun (WGS) entry which is preliminary data.</text>
</comment>
<dbReference type="Pfam" id="PF04539">
    <property type="entry name" value="Sigma70_r3"/>
    <property type="match status" value="1"/>
</dbReference>
<evidence type="ECO:0000256" key="4">
    <source>
        <dbReference type="ARBA" id="ARBA00023163"/>
    </source>
</evidence>
<feature type="domain" description="RNA polymerase sigma-70 region 3" evidence="5">
    <location>
        <begin position="103"/>
        <end position="159"/>
    </location>
</feature>
<sequence length="274" mass="30790">MRAAMVSNEGASGETKTQEHVYQQYLPLVQSLARRIHRRVPQNVEFDDLVSAGMLGLLEASAKFDPVKNVDFSSYAYRRIQGAIVDSLRDLDWAPRGLRRRSREIQEAIRALSARLRRNPSEDEIATELQIPLSEYQYLLGQLASLEIGSLHRKAQDDSGDEEFVYVSGPEEDSPLLACLRGEQEIRLSHAIEQLPDIEKRVVHLYFNEGKARTEIAQLLGLSTVEVGRIRASAILSLRAAMKGISPKARKALIPFRRSIVKQSAYRQPAQKAA</sequence>
<dbReference type="Pfam" id="PF04545">
    <property type="entry name" value="Sigma70_r4"/>
    <property type="match status" value="1"/>
</dbReference>
<dbReference type="InterPro" id="IPR014284">
    <property type="entry name" value="RNA_pol_sigma-70_dom"/>
</dbReference>
<dbReference type="Pfam" id="PF04542">
    <property type="entry name" value="Sigma70_r2"/>
    <property type="match status" value="1"/>
</dbReference>
<evidence type="ECO:0000256" key="1">
    <source>
        <dbReference type="ARBA" id="ARBA00023015"/>
    </source>
</evidence>
<organism evidence="8 9">
    <name type="scientific">Acidicapsa dinghuensis</name>
    <dbReference type="NCBI Taxonomy" id="2218256"/>
    <lineage>
        <taxon>Bacteria</taxon>
        <taxon>Pseudomonadati</taxon>
        <taxon>Acidobacteriota</taxon>
        <taxon>Terriglobia</taxon>
        <taxon>Terriglobales</taxon>
        <taxon>Acidobacteriaceae</taxon>
        <taxon>Acidicapsa</taxon>
    </lineage>
</organism>
<dbReference type="SUPFAM" id="SSF88659">
    <property type="entry name" value="Sigma3 and sigma4 domains of RNA polymerase sigma factors"/>
    <property type="match status" value="2"/>
</dbReference>
<protein>
    <submittedName>
        <fullName evidence="8">Sigma-70 family RNA polymerase sigma factor</fullName>
    </submittedName>
</protein>
<proteinExistence type="predicted"/>
<keyword evidence="2" id="KW-0731">Sigma factor</keyword>
<dbReference type="InterPro" id="IPR007627">
    <property type="entry name" value="RNA_pol_sigma70_r2"/>
</dbReference>
<dbReference type="Gene3D" id="1.20.140.160">
    <property type="match status" value="1"/>
</dbReference>
<dbReference type="Gene3D" id="1.10.1740.10">
    <property type="match status" value="1"/>
</dbReference>
<evidence type="ECO:0000313" key="8">
    <source>
        <dbReference type="EMBL" id="MFC5865536.1"/>
    </source>
</evidence>
<keyword evidence="9" id="KW-1185">Reference proteome</keyword>
<feature type="domain" description="RNA polymerase sigma-70 region 2" evidence="6">
    <location>
        <begin position="22"/>
        <end position="93"/>
    </location>
</feature>
<dbReference type="PIRSF" id="PIRSF000770">
    <property type="entry name" value="RNA_pol_sigma-SigE/K"/>
    <property type="match status" value="1"/>
</dbReference>
<dbReference type="InterPro" id="IPR007630">
    <property type="entry name" value="RNA_pol_sigma70_r4"/>
</dbReference>
<evidence type="ECO:0000259" key="7">
    <source>
        <dbReference type="Pfam" id="PF04545"/>
    </source>
</evidence>